<keyword evidence="1" id="KW-0812">Transmembrane</keyword>
<keyword evidence="1" id="KW-0472">Membrane</keyword>
<comment type="caution">
    <text evidence="2">The sequence shown here is derived from an EMBL/GenBank/DDBJ whole genome shotgun (WGS) entry which is preliminary data.</text>
</comment>
<organism evidence="2 3">
    <name type="scientific">Winogradskyella ouciana</name>
    <dbReference type="NCBI Taxonomy" id="2608631"/>
    <lineage>
        <taxon>Bacteria</taxon>
        <taxon>Pseudomonadati</taxon>
        <taxon>Bacteroidota</taxon>
        <taxon>Flavobacteriia</taxon>
        <taxon>Flavobacteriales</taxon>
        <taxon>Flavobacteriaceae</taxon>
        <taxon>Winogradskyella</taxon>
    </lineage>
</organism>
<feature type="transmembrane region" description="Helical" evidence="1">
    <location>
        <begin position="30"/>
        <end position="48"/>
    </location>
</feature>
<gene>
    <name evidence="2" type="ORF">F1003_10965</name>
</gene>
<proteinExistence type="predicted"/>
<sequence length="117" mass="13154">MMGRAHLKSLIPEFFLMASVLYYWTLTSNLFNPFAIGLLALLTFQIIGKKSTLGLVISTIVILLTLFMVLALISELSEFSEATQNFNNLLIFGSLYLGTTLIMASAMFFKYLKQKIN</sequence>
<keyword evidence="3" id="KW-1185">Reference proteome</keyword>
<feature type="transmembrane region" description="Helical" evidence="1">
    <location>
        <begin position="86"/>
        <end position="109"/>
    </location>
</feature>
<protein>
    <submittedName>
        <fullName evidence="2">Uncharacterized protein</fullName>
    </submittedName>
</protein>
<evidence type="ECO:0000256" key="1">
    <source>
        <dbReference type="SAM" id="Phobius"/>
    </source>
</evidence>
<accession>A0A7K1GEC9</accession>
<keyword evidence="1" id="KW-1133">Transmembrane helix</keyword>
<name>A0A7K1GEC9_9FLAO</name>
<dbReference type="AlphaFoldDB" id="A0A7K1GEC9"/>
<dbReference type="Proteomes" id="UP000447545">
    <property type="component" value="Unassembled WGS sequence"/>
</dbReference>
<feature type="transmembrane region" description="Helical" evidence="1">
    <location>
        <begin position="55"/>
        <end position="74"/>
    </location>
</feature>
<reference evidence="2 3" key="1">
    <citation type="submission" date="2019-11" db="EMBL/GenBank/DDBJ databases">
        <title>Winogradskyella ouciana sp. nov., isolated from the hadal seawater of the Mariana Trench.</title>
        <authorList>
            <person name="Liu R."/>
        </authorList>
    </citation>
    <scope>NUCLEOTIDE SEQUENCE [LARGE SCALE GENOMIC DNA]</scope>
    <source>
        <strain evidence="2 3">ZXX205</strain>
    </source>
</reference>
<evidence type="ECO:0000313" key="2">
    <source>
        <dbReference type="EMBL" id="MTE27451.1"/>
    </source>
</evidence>
<dbReference type="EMBL" id="WJYA01000006">
    <property type="protein sequence ID" value="MTE27451.1"/>
    <property type="molecule type" value="Genomic_DNA"/>
</dbReference>
<dbReference type="RefSeq" id="WP_155089467.1">
    <property type="nucleotide sequence ID" value="NZ_WJYA01000006.1"/>
</dbReference>
<evidence type="ECO:0000313" key="3">
    <source>
        <dbReference type="Proteomes" id="UP000447545"/>
    </source>
</evidence>